<evidence type="ECO:0000313" key="1">
    <source>
        <dbReference type="EMBL" id="KAK2547783.1"/>
    </source>
</evidence>
<dbReference type="Proteomes" id="UP001249851">
    <property type="component" value="Unassembled WGS sequence"/>
</dbReference>
<evidence type="ECO:0000313" key="2">
    <source>
        <dbReference type="Proteomes" id="UP001249851"/>
    </source>
</evidence>
<organism evidence="1 2">
    <name type="scientific">Acropora cervicornis</name>
    <name type="common">Staghorn coral</name>
    <dbReference type="NCBI Taxonomy" id="6130"/>
    <lineage>
        <taxon>Eukaryota</taxon>
        <taxon>Metazoa</taxon>
        <taxon>Cnidaria</taxon>
        <taxon>Anthozoa</taxon>
        <taxon>Hexacorallia</taxon>
        <taxon>Scleractinia</taxon>
        <taxon>Astrocoeniina</taxon>
        <taxon>Acroporidae</taxon>
        <taxon>Acropora</taxon>
    </lineage>
</organism>
<proteinExistence type="predicted"/>
<name>A0AAD9PRY0_ACRCE</name>
<reference evidence="1" key="2">
    <citation type="journal article" date="2023" name="Science">
        <title>Genomic signatures of disease resistance in endangered staghorn corals.</title>
        <authorList>
            <person name="Vollmer S.V."/>
            <person name="Selwyn J.D."/>
            <person name="Despard B.A."/>
            <person name="Roesel C.L."/>
        </authorList>
    </citation>
    <scope>NUCLEOTIDE SEQUENCE</scope>
    <source>
        <strain evidence="1">K2</strain>
    </source>
</reference>
<gene>
    <name evidence="1" type="ORF">P5673_032192</name>
</gene>
<accession>A0AAD9PRY0</accession>
<protein>
    <submittedName>
        <fullName evidence="1">Uncharacterized protein</fullName>
    </submittedName>
</protein>
<reference evidence="1" key="1">
    <citation type="journal article" date="2023" name="G3 (Bethesda)">
        <title>Whole genome assembly and annotation of the endangered Caribbean coral Acropora cervicornis.</title>
        <authorList>
            <person name="Selwyn J.D."/>
            <person name="Vollmer S.V."/>
        </authorList>
    </citation>
    <scope>NUCLEOTIDE SEQUENCE</scope>
    <source>
        <strain evidence="1">K2</strain>
    </source>
</reference>
<sequence>MMLHSSVGPWAKLSTKLLPLQICGMTIT</sequence>
<dbReference type="AlphaFoldDB" id="A0AAD9PRY0"/>
<dbReference type="EMBL" id="JARQWQ010000168">
    <property type="protein sequence ID" value="KAK2547783.1"/>
    <property type="molecule type" value="Genomic_DNA"/>
</dbReference>
<comment type="caution">
    <text evidence="1">The sequence shown here is derived from an EMBL/GenBank/DDBJ whole genome shotgun (WGS) entry which is preliminary data.</text>
</comment>
<keyword evidence="2" id="KW-1185">Reference proteome</keyword>